<keyword evidence="3" id="KW-1185">Reference proteome</keyword>
<feature type="region of interest" description="Disordered" evidence="1">
    <location>
        <begin position="87"/>
        <end position="118"/>
    </location>
</feature>
<evidence type="ECO:0000313" key="3">
    <source>
        <dbReference type="Proteomes" id="UP000541444"/>
    </source>
</evidence>
<name>A0A7J7N2E0_9MAGN</name>
<feature type="compositionally biased region" description="Polar residues" evidence="1">
    <location>
        <begin position="107"/>
        <end position="118"/>
    </location>
</feature>
<organism evidence="2 3">
    <name type="scientific">Kingdonia uniflora</name>
    <dbReference type="NCBI Taxonomy" id="39325"/>
    <lineage>
        <taxon>Eukaryota</taxon>
        <taxon>Viridiplantae</taxon>
        <taxon>Streptophyta</taxon>
        <taxon>Embryophyta</taxon>
        <taxon>Tracheophyta</taxon>
        <taxon>Spermatophyta</taxon>
        <taxon>Magnoliopsida</taxon>
        <taxon>Ranunculales</taxon>
        <taxon>Circaeasteraceae</taxon>
        <taxon>Kingdonia</taxon>
    </lineage>
</organism>
<dbReference type="Proteomes" id="UP000541444">
    <property type="component" value="Unassembled WGS sequence"/>
</dbReference>
<evidence type="ECO:0000313" key="2">
    <source>
        <dbReference type="EMBL" id="KAF6161303.1"/>
    </source>
</evidence>
<comment type="caution">
    <text evidence="2">The sequence shown here is derived from an EMBL/GenBank/DDBJ whole genome shotgun (WGS) entry which is preliminary data.</text>
</comment>
<evidence type="ECO:0000256" key="1">
    <source>
        <dbReference type="SAM" id="MobiDB-lite"/>
    </source>
</evidence>
<protein>
    <submittedName>
        <fullName evidence="2">Uncharacterized protein</fullName>
    </submittedName>
</protein>
<proteinExistence type="predicted"/>
<sequence>MKSLRRSPVMLTYGKHSLRSMATRSTRSTGGKTMVNYTVIYELVGKDIATGSRARTVFTLDDEMTSTYNGNDNNTIALDIDIENSVIHDTQDPSPTKEDHVERLDKNTPSNTKRQRTRSTSAILHSHLKGLTDSLNGISQSLRARSESTVTLLEKYGETINNMAGVGMFTKLDAMKQFTINKGMTTMFLQTKDDQKLAWLNYHFGSEQEW</sequence>
<gene>
    <name evidence="2" type="ORF">GIB67_009190</name>
</gene>
<feature type="compositionally biased region" description="Basic and acidic residues" evidence="1">
    <location>
        <begin position="89"/>
        <end position="106"/>
    </location>
</feature>
<reference evidence="2 3" key="1">
    <citation type="journal article" date="2020" name="IScience">
        <title>Genome Sequencing of the Endangered Kingdonia uniflora (Circaeasteraceae, Ranunculales) Reveals Potential Mechanisms of Evolutionary Specialization.</title>
        <authorList>
            <person name="Sun Y."/>
            <person name="Deng T."/>
            <person name="Zhang A."/>
            <person name="Moore M.J."/>
            <person name="Landis J.B."/>
            <person name="Lin N."/>
            <person name="Zhang H."/>
            <person name="Zhang X."/>
            <person name="Huang J."/>
            <person name="Zhang X."/>
            <person name="Sun H."/>
            <person name="Wang H."/>
        </authorList>
    </citation>
    <scope>NUCLEOTIDE SEQUENCE [LARGE SCALE GENOMIC DNA]</scope>
    <source>
        <strain evidence="2">TB1705</strain>
        <tissue evidence="2">Leaf</tissue>
    </source>
</reference>
<dbReference type="EMBL" id="JACGCM010001135">
    <property type="protein sequence ID" value="KAF6161303.1"/>
    <property type="molecule type" value="Genomic_DNA"/>
</dbReference>
<accession>A0A7J7N2E0</accession>
<dbReference type="AlphaFoldDB" id="A0A7J7N2E0"/>